<dbReference type="Proteomes" id="UP000630353">
    <property type="component" value="Unassembled WGS sequence"/>
</dbReference>
<dbReference type="Pfam" id="PF01553">
    <property type="entry name" value="Acyltransferase"/>
    <property type="match status" value="1"/>
</dbReference>
<evidence type="ECO:0000313" key="5">
    <source>
        <dbReference type="EMBL" id="GHD51258.1"/>
    </source>
</evidence>
<gene>
    <name evidence="5" type="ORF">GCM10017083_25470</name>
</gene>
<protein>
    <submittedName>
        <fullName evidence="5">1-acyl-sn-glycerol-3-phosphate acyltransferase</fullName>
    </submittedName>
</protein>
<proteinExistence type="predicted"/>
<keyword evidence="6" id="KW-1185">Reference proteome</keyword>
<feature type="domain" description="Phospholipid/glycerol acyltransferase" evidence="4">
    <location>
        <begin position="53"/>
        <end position="170"/>
    </location>
</feature>
<comment type="pathway">
    <text evidence="1">Lipid metabolism.</text>
</comment>
<dbReference type="InterPro" id="IPR002123">
    <property type="entry name" value="Plipid/glycerol_acylTrfase"/>
</dbReference>
<name>A0A918XS57_9PROT</name>
<dbReference type="CDD" id="cd07989">
    <property type="entry name" value="LPLAT_AGPAT-like"/>
    <property type="match status" value="1"/>
</dbReference>
<evidence type="ECO:0000256" key="3">
    <source>
        <dbReference type="ARBA" id="ARBA00023315"/>
    </source>
</evidence>
<dbReference type="GO" id="GO:0006654">
    <property type="term" value="P:phosphatidic acid biosynthetic process"/>
    <property type="evidence" value="ECO:0007669"/>
    <property type="project" value="TreeGrafter"/>
</dbReference>
<evidence type="ECO:0000256" key="1">
    <source>
        <dbReference type="ARBA" id="ARBA00005189"/>
    </source>
</evidence>
<dbReference type="PANTHER" id="PTHR10434:SF40">
    <property type="entry name" value="1-ACYL-SN-GLYCEROL-3-PHOSPHATE ACYLTRANSFERASE"/>
    <property type="match status" value="1"/>
</dbReference>
<dbReference type="SMART" id="SM00563">
    <property type="entry name" value="PlsC"/>
    <property type="match status" value="1"/>
</dbReference>
<comment type="caution">
    <text evidence="5">The sequence shown here is derived from an EMBL/GenBank/DDBJ whole genome shotgun (WGS) entry which is preliminary data.</text>
</comment>
<evidence type="ECO:0000313" key="6">
    <source>
        <dbReference type="Proteomes" id="UP000630353"/>
    </source>
</evidence>
<reference evidence="5" key="2">
    <citation type="submission" date="2020-09" db="EMBL/GenBank/DDBJ databases">
        <authorList>
            <person name="Sun Q."/>
            <person name="Kim S."/>
        </authorList>
    </citation>
    <scope>NUCLEOTIDE SEQUENCE</scope>
    <source>
        <strain evidence="5">KCTC 42651</strain>
    </source>
</reference>
<evidence type="ECO:0000259" key="4">
    <source>
        <dbReference type="SMART" id="SM00563"/>
    </source>
</evidence>
<sequence length="228" mass="24448">MIMAKAAGKARRGRLDNADLVAGSHALLRALKRVGVTFDVSGTESLGLRQGPFVFAANHVSPLETQVLPAILEAAAPCTFIVKEGLTRYPILGPVLRAFDPIIVGRTDPRADLDLVLREGTARLKRGISVIVFPQAHRAPRFDPRGFNSLGMRLARRAGVPLVPIALETTAWTPGGLIRDIGWIVPARPARFAIGLPTPVEANGNEAHRHVVSFIENQLAEWAAGKGG</sequence>
<dbReference type="EMBL" id="BMZS01000005">
    <property type="protein sequence ID" value="GHD51258.1"/>
    <property type="molecule type" value="Genomic_DNA"/>
</dbReference>
<dbReference type="SUPFAM" id="SSF69593">
    <property type="entry name" value="Glycerol-3-phosphate (1)-acyltransferase"/>
    <property type="match status" value="1"/>
</dbReference>
<dbReference type="GO" id="GO:0003841">
    <property type="term" value="F:1-acylglycerol-3-phosphate O-acyltransferase activity"/>
    <property type="evidence" value="ECO:0007669"/>
    <property type="project" value="TreeGrafter"/>
</dbReference>
<reference evidence="5" key="1">
    <citation type="journal article" date="2014" name="Int. J. Syst. Evol. Microbiol.">
        <title>Complete genome sequence of Corynebacterium casei LMG S-19264T (=DSM 44701T), isolated from a smear-ripened cheese.</title>
        <authorList>
            <consortium name="US DOE Joint Genome Institute (JGI-PGF)"/>
            <person name="Walter F."/>
            <person name="Albersmeier A."/>
            <person name="Kalinowski J."/>
            <person name="Ruckert C."/>
        </authorList>
    </citation>
    <scope>NUCLEOTIDE SEQUENCE</scope>
    <source>
        <strain evidence="5">KCTC 42651</strain>
    </source>
</reference>
<dbReference type="PANTHER" id="PTHR10434">
    <property type="entry name" value="1-ACYL-SN-GLYCEROL-3-PHOSPHATE ACYLTRANSFERASE"/>
    <property type="match status" value="1"/>
</dbReference>
<evidence type="ECO:0000256" key="2">
    <source>
        <dbReference type="ARBA" id="ARBA00022679"/>
    </source>
</evidence>
<accession>A0A918XS57</accession>
<organism evidence="5 6">
    <name type="scientific">Thalassobaculum fulvum</name>
    <dbReference type="NCBI Taxonomy" id="1633335"/>
    <lineage>
        <taxon>Bacteria</taxon>
        <taxon>Pseudomonadati</taxon>
        <taxon>Pseudomonadota</taxon>
        <taxon>Alphaproteobacteria</taxon>
        <taxon>Rhodospirillales</taxon>
        <taxon>Thalassobaculaceae</taxon>
        <taxon>Thalassobaculum</taxon>
    </lineage>
</organism>
<dbReference type="AlphaFoldDB" id="A0A918XS57"/>
<keyword evidence="2" id="KW-0808">Transferase</keyword>
<keyword evidence="3 5" id="KW-0012">Acyltransferase</keyword>